<protein>
    <submittedName>
        <fullName evidence="2">Uncharacterized protein</fullName>
    </submittedName>
</protein>
<comment type="caution">
    <text evidence="2">The sequence shown here is derived from an EMBL/GenBank/DDBJ whole genome shotgun (WGS) entry which is preliminary data.</text>
</comment>
<reference evidence="2" key="1">
    <citation type="submission" date="2018-04" db="EMBL/GenBank/DDBJ databases">
        <title>Whole genome sequencing of Hypsizygus marmoreus.</title>
        <authorList>
            <person name="Choi I.-G."/>
            <person name="Min B."/>
            <person name="Kim J.-G."/>
            <person name="Kim S."/>
            <person name="Oh Y.-L."/>
            <person name="Kong W.-S."/>
            <person name="Park H."/>
            <person name="Jeong J."/>
            <person name="Song E.-S."/>
        </authorList>
    </citation>
    <scope>NUCLEOTIDE SEQUENCE [LARGE SCALE GENOMIC DNA]</scope>
    <source>
        <strain evidence="2">51987-8</strain>
    </source>
</reference>
<feature type="compositionally biased region" description="Low complexity" evidence="1">
    <location>
        <begin position="1"/>
        <end position="10"/>
    </location>
</feature>
<dbReference type="EMBL" id="LUEZ02000041">
    <property type="protein sequence ID" value="RDB24876.1"/>
    <property type="molecule type" value="Genomic_DNA"/>
</dbReference>
<evidence type="ECO:0000256" key="1">
    <source>
        <dbReference type="SAM" id="MobiDB-lite"/>
    </source>
</evidence>
<gene>
    <name evidence="2" type="ORF">Hypma_007433</name>
</gene>
<accession>A0A369K1R8</accession>
<feature type="region of interest" description="Disordered" evidence="1">
    <location>
        <begin position="1"/>
        <end position="70"/>
    </location>
</feature>
<keyword evidence="3" id="KW-1185">Reference proteome</keyword>
<evidence type="ECO:0000313" key="3">
    <source>
        <dbReference type="Proteomes" id="UP000076154"/>
    </source>
</evidence>
<evidence type="ECO:0000313" key="2">
    <source>
        <dbReference type="EMBL" id="RDB24876.1"/>
    </source>
</evidence>
<sequence>MSSSVATSSSFQTTRKVSKSKNPGLALNLTGEPSSSTGFVIRGHPATAHSFSDTPRLEPDWDSDDASDSDEDAEVQYIYIPASSPFYKGPTSPRSSAYLSVSGFPFACDALAQEDPLFVKSPALFDEDFEDELSSLVDDVRIVGVDEASSEEISSQSNLGWNPLKLDSPIPLNQDKPAPVAFESANVALQSF</sequence>
<organism evidence="2 3">
    <name type="scientific">Hypsizygus marmoreus</name>
    <name type="common">White beech mushroom</name>
    <name type="synonym">Agaricus marmoreus</name>
    <dbReference type="NCBI Taxonomy" id="39966"/>
    <lineage>
        <taxon>Eukaryota</taxon>
        <taxon>Fungi</taxon>
        <taxon>Dikarya</taxon>
        <taxon>Basidiomycota</taxon>
        <taxon>Agaricomycotina</taxon>
        <taxon>Agaricomycetes</taxon>
        <taxon>Agaricomycetidae</taxon>
        <taxon>Agaricales</taxon>
        <taxon>Tricholomatineae</taxon>
        <taxon>Lyophyllaceae</taxon>
        <taxon>Hypsizygus</taxon>
    </lineage>
</organism>
<dbReference type="Proteomes" id="UP000076154">
    <property type="component" value="Unassembled WGS sequence"/>
</dbReference>
<dbReference type="AlphaFoldDB" id="A0A369K1R8"/>
<feature type="compositionally biased region" description="Acidic residues" evidence="1">
    <location>
        <begin position="60"/>
        <end position="70"/>
    </location>
</feature>
<dbReference type="OrthoDB" id="3024837at2759"/>
<dbReference type="InParanoid" id="A0A369K1R8"/>
<proteinExistence type="predicted"/>
<name>A0A369K1R8_HYPMA</name>